<evidence type="ECO:0000259" key="11">
    <source>
        <dbReference type="Pfam" id="PF00697"/>
    </source>
</evidence>
<keyword evidence="8 9" id="KW-0413">Isomerase</keyword>
<proteinExistence type="inferred from homology"/>
<feature type="compositionally biased region" description="Basic and acidic residues" evidence="10">
    <location>
        <begin position="1"/>
        <end position="17"/>
    </location>
</feature>
<reference evidence="12 13" key="1">
    <citation type="submission" date="2023-07" db="EMBL/GenBank/DDBJ databases">
        <title>Comparative genomics of wheat-associated soil bacteria to identify genetic determinants of phenazine resistance.</title>
        <authorList>
            <person name="Mouncey N."/>
        </authorList>
    </citation>
    <scope>NUCLEOTIDE SEQUENCE [LARGE SCALE GENOMIC DNA]</scope>
    <source>
        <strain evidence="12 13">V2I4</strain>
    </source>
</reference>
<comment type="pathway">
    <text evidence="2 9">Amino-acid biosynthesis; L-tryptophan biosynthesis; L-tryptophan from chorismate: step 3/5.</text>
</comment>
<evidence type="ECO:0000256" key="10">
    <source>
        <dbReference type="SAM" id="MobiDB-lite"/>
    </source>
</evidence>
<dbReference type="PANTHER" id="PTHR42894:SF1">
    <property type="entry name" value="N-(5'-PHOSPHORIBOSYL)ANTHRANILATE ISOMERASE"/>
    <property type="match status" value="1"/>
</dbReference>
<dbReference type="EC" id="5.3.1.24" evidence="3 9"/>
<evidence type="ECO:0000256" key="1">
    <source>
        <dbReference type="ARBA" id="ARBA00001164"/>
    </source>
</evidence>
<evidence type="ECO:0000256" key="3">
    <source>
        <dbReference type="ARBA" id="ARBA00012572"/>
    </source>
</evidence>
<sequence length="245" mass="26240">MARREDHVAAVRPDLHNRRWPPRYGDGTPAPRDPPRIRQAEGVSSSLFIKICGLKTERDVDTAVEAGADAIGFVFSASPRRIDAATAARLCARVPENVLTVGVFRDEPLRDVRSLATDSGIRAVQLHGPEDRGYYDNLAAGGWTLIRAAAFGEPAPRHGDMGEDVLLLDAPVPGSGVAWDWSSKPLAGPGEKWLLAGGLTPDNVRAAVDATSPWGVDVSSGVERSRGVKDPALITAFIRAARNRP</sequence>
<dbReference type="Gene3D" id="3.20.20.70">
    <property type="entry name" value="Aldolase class I"/>
    <property type="match status" value="1"/>
</dbReference>
<dbReference type="InterPro" id="IPR011060">
    <property type="entry name" value="RibuloseP-bd_barrel"/>
</dbReference>
<keyword evidence="7 9" id="KW-0057">Aromatic amino acid biosynthesis</keyword>
<gene>
    <name evidence="9" type="primary">trpF</name>
    <name evidence="12" type="ORF">QF035_005550</name>
</gene>
<protein>
    <recommendedName>
        <fullName evidence="4 9">N-(5'-phosphoribosyl)anthranilate isomerase</fullName>
        <shortName evidence="9">PRAI</shortName>
        <ecNumber evidence="3 9">5.3.1.24</ecNumber>
    </recommendedName>
</protein>
<evidence type="ECO:0000256" key="9">
    <source>
        <dbReference type="HAMAP-Rule" id="MF_00135"/>
    </source>
</evidence>
<evidence type="ECO:0000256" key="5">
    <source>
        <dbReference type="ARBA" id="ARBA00022605"/>
    </source>
</evidence>
<evidence type="ECO:0000256" key="4">
    <source>
        <dbReference type="ARBA" id="ARBA00022272"/>
    </source>
</evidence>
<evidence type="ECO:0000256" key="2">
    <source>
        <dbReference type="ARBA" id="ARBA00004664"/>
    </source>
</evidence>
<comment type="caution">
    <text evidence="12">The sequence shown here is derived from an EMBL/GenBank/DDBJ whole genome shotgun (WGS) entry which is preliminary data.</text>
</comment>
<dbReference type="PANTHER" id="PTHR42894">
    <property type="entry name" value="N-(5'-PHOSPHORIBOSYL)ANTHRANILATE ISOMERASE"/>
    <property type="match status" value="1"/>
</dbReference>
<evidence type="ECO:0000256" key="8">
    <source>
        <dbReference type="ARBA" id="ARBA00023235"/>
    </source>
</evidence>
<feature type="domain" description="N-(5'phosphoribosyl) anthranilate isomerase (PRAI)" evidence="11">
    <location>
        <begin position="49"/>
        <end position="239"/>
    </location>
</feature>
<accession>A0ABU0SX12</accession>
<dbReference type="GO" id="GO:0004640">
    <property type="term" value="F:phosphoribosylanthranilate isomerase activity"/>
    <property type="evidence" value="ECO:0007669"/>
    <property type="project" value="UniProtKB-EC"/>
</dbReference>
<evidence type="ECO:0000256" key="6">
    <source>
        <dbReference type="ARBA" id="ARBA00022822"/>
    </source>
</evidence>
<dbReference type="InterPro" id="IPR001240">
    <property type="entry name" value="PRAI_dom"/>
</dbReference>
<dbReference type="InterPro" id="IPR044643">
    <property type="entry name" value="TrpF_fam"/>
</dbReference>
<keyword evidence="5 9" id="KW-0028">Amino-acid biosynthesis</keyword>
<dbReference type="CDD" id="cd00405">
    <property type="entry name" value="PRAI"/>
    <property type="match status" value="1"/>
</dbReference>
<dbReference type="Pfam" id="PF00697">
    <property type="entry name" value="PRAI"/>
    <property type="match status" value="1"/>
</dbReference>
<keyword evidence="13" id="KW-1185">Reference proteome</keyword>
<name>A0ABU0SX12_9ACTN</name>
<dbReference type="Proteomes" id="UP001230328">
    <property type="component" value="Unassembled WGS sequence"/>
</dbReference>
<organism evidence="12 13">
    <name type="scientific">Streptomyces umbrinus</name>
    <dbReference type="NCBI Taxonomy" id="67370"/>
    <lineage>
        <taxon>Bacteria</taxon>
        <taxon>Bacillati</taxon>
        <taxon>Actinomycetota</taxon>
        <taxon>Actinomycetes</taxon>
        <taxon>Kitasatosporales</taxon>
        <taxon>Streptomycetaceae</taxon>
        <taxon>Streptomyces</taxon>
        <taxon>Streptomyces phaeochromogenes group</taxon>
    </lineage>
</organism>
<dbReference type="EMBL" id="JAUSZI010000002">
    <property type="protein sequence ID" value="MDQ1027968.1"/>
    <property type="molecule type" value="Genomic_DNA"/>
</dbReference>
<evidence type="ECO:0000256" key="7">
    <source>
        <dbReference type="ARBA" id="ARBA00023141"/>
    </source>
</evidence>
<dbReference type="InterPro" id="IPR013785">
    <property type="entry name" value="Aldolase_TIM"/>
</dbReference>
<dbReference type="SUPFAM" id="SSF51366">
    <property type="entry name" value="Ribulose-phoshate binding barrel"/>
    <property type="match status" value="1"/>
</dbReference>
<evidence type="ECO:0000313" key="12">
    <source>
        <dbReference type="EMBL" id="MDQ1027968.1"/>
    </source>
</evidence>
<dbReference type="HAMAP" id="MF_00135">
    <property type="entry name" value="PRAI"/>
    <property type="match status" value="1"/>
</dbReference>
<keyword evidence="6 9" id="KW-0822">Tryptophan biosynthesis</keyword>
<comment type="catalytic activity">
    <reaction evidence="1 9">
        <text>N-(5-phospho-beta-D-ribosyl)anthranilate = 1-(2-carboxyphenylamino)-1-deoxy-D-ribulose 5-phosphate</text>
        <dbReference type="Rhea" id="RHEA:21540"/>
        <dbReference type="ChEBI" id="CHEBI:18277"/>
        <dbReference type="ChEBI" id="CHEBI:58613"/>
        <dbReference type="EC" id="5.3.1.24"/>
    </reaction>
</comment>
<comment type="similarity">
    <text evidence="9">Belongs to the TrpF family.</text>
</comment>
<evidence type="ECO:0000313" key="13">
    <source>
        <dbReference type="Proteomes" id="UP001230328"/>
    </source>
</evidence>
<feature type="region of interest" description="Disordered" evidence="10">
    <location>
        <begin position="1"/>
        <end position="38"/>
    </location>
</feature>